<dbReference type="GO" id="GO:0042398">
    <property type="term" value="P:modified amino acid biosynthetic process"/>
    <property type="evidence" value="ECO:0007669"/>
    <property type="project" value="InterPro"/>
</dbReference>
<dbReference type="SUPFAM" id="SSF55931">
    <property type="entry name" value="Glutamine synthetase/guanido kinase"/>
    <property type="match status" value="1"/>
</dbReference>
<dbReference type="GO" id="GO:0004357">
    <property type="term" value="F:glutamate-cysteine ligase activity"/>
    <property type="evidence" value="ECO:0007669"/>
    <property type="project" value="InterPro"/>
</dbReference>
<dbReference type="AlphaFoldDB" id="A0A518EWU4"/>
<dbReference type="InterPro" id="IPR050141">
    <property type="entry name" value="GCL_type2/YbdK_subfam"/>
</dbReference>
<dbReference type="PANTHER" id="PTHR36510">
    <property type="entry name" value="GLUTAMATE--CYSTEINE LIGASE 2-RELATED"/>
    <property type="match status" value="1"/>
</dbReference>
<dbReference type="OrthoDB" id="9804786at2"/>
<evidence type="ECO:0000313" key="2">
    <source>
        <dbReference type="Proteomes" id="UP000320390"/>
    </source>
</evidence>
<keyword evidence="1" id="KW-0436">Ligase</keyword>
<accession>A0A518EWU4</accession>
<dbReference type="PANTHER" id="PTHR36510:SF1">
    <property type="entry name" value="GLUTAMATE--CYSTEINE LIGASE 2-RELATED"/>
    <property type="match status" value="1"/>
</dbReference>
<dbReference type="EMBL" id="CP036434">
    <property type="protein sequence ID" value="QDV08562.1"/>
    <property type="molecule type" value="Genomic_DNA"/>
</dbReference>
<dbReference type="Gene3D" id="3.30.590.20">
    <property type="match status" value="1"/>
</dbReference>
<reference evidence="1 2" key="1">
    <citation type="submission" date="2019-02" db="EMBL/GenBank/DDBJ databases">
        <title>Deep-cultivation of Planctomycetes and their phenomic and genomic characterization uncovers novel biology.</title>
        <authorList>
            <person name="Wiegand S."/>
            <person name="Jogler M."/>
            <person name="Boedeker C."/>
            <person name="Pinto D."/>
            <person name="Vollmers J."/>
            <person name="Rivas-Marin E."/>
            <person name="Kohn T."/>
            <person name="Peeters S.H."/>
            <person name="Heuer A."/>
            <person name="Rast P."/>
            <person name="Oberbeckmann S."/>
            <person name="Bunk B."/>
            <person name="Jeske O."/>
            <person name="Meyerdierks A."/>
            <person name="Storesund J.E."/>
            <person name="Kallscheuer N."/>
            <person name="Luecker S."/>
            <person name="Lage O.M."/>
            <person name="Pohl T."/>
            <person name="Merkel B.J."/>
            <person name="Hornburger P."/>
            <person name="Mueller R.-W."/>
            <person name="Bruemmer F."/>
            <person name="Labrenz M."/>
            <person name="Spormann A.M."/>
            <person name="Op den Camp H."/>
            <person name="Overmann J."/>
            <person name="Amann R."/>
            <person name="Jetten M.S.M."/>
            <person name="Mascher T."/>
            <person name="Medema M.H."/>
            <person name="Devos D.P."/>
            <person name="Kaster A.-K."/>
            <person name="Ovreas L."/>
            <person name="Rohde M."/>
            <person name="Galperin M.Y."/>
            <person name="Jogler C."/>
        </authorList>
    </citation>
    <scope>NUCLEOTIDE SEQUENCE [LARGE SCALE GENOMIC DNA]</scope>
    <source>
        <strain evidence="1 2">Poly30</strain>
    </source>
</reference>
<protein>
    <submittedName>
        <fullName evidence="1">Carboxylate-amine ligase YbdK</fullName>
    </submittedName>
</protein>
<proteinExistence type="predicted"/>
<sequence length="442" mass="47937">MTPEPTSSKGEAPKVLAPEGPLALGSAYGIELEYMIVDRKTLAVRPIADQLLSVVSGGEPVDFEEGIVAWSNELVLHVIELKTNGPTPSLAGWASAFQAAVTRINAELEPMGAMLLPGAMHPFMDPAHETVLWPHDYGEVYRTYHRIFHCFRHGWANLQSTHINLPFANDAEFERLHAAIRALLPLMPAIAASSPVVEGVVTGVLDRRLDVYCTHQSRIPEAMGLVIPDTYLDQAEYDEKIFVPLRKAAAALDPDGLLVPEFLNARGSIARFQRGAIEIRVLDIQESPRMDLGVALLVTSVVQALAEERWAPIEILHALETEDLRKTFDACIASGGEAMIEDSVLLTALGRGGPMTAADVWRELLEEVRGKSAAWKELGPSIEVILDHGPLARRLLAALGEAPDHERIELVWRRLSGCLADGEAFLPAPAIPAGGPSGRGDG</sequence>
<gene>
    <name evidence="1" type="primary">ybdK</name>
    <name evidence="1" type="ORF">Poly30_41100</name>
</gene>
<dbReference type="RefSeq" id="WP_145201450.1">
    <property type="nucleotide sequence ID" value="NZ_CP036434.1"/>
</dbReference>
<organism evidence="1 2">
    <name type="scientific">Saltatorellus ferox</name>
    <dbReference type="NCBI Taxonomy" id="2528018"/>
    <lineage>
        <taxon>Bacteria</taxon>
        <taxon>Pseudomonadati</taxon>
        <taxon>Planctomycetota</taxon>
        <taxon>Planctomycetia</taxon>
        <taxon>Planctomycetia incertae sedis</taxon>
        <taxon>Saltatorellus</taxon>
    </lineage>
</organism>
<name>A0A518EWU4_9BACT</name>
<evidence type="ECO:0000313" key="1">
    <source>
        <dbReference type="EMBL" id="QDV08562.1"/>
    </source>
</evidence>
<dbReference type="InterPro" id="IPR006336">
    <property type="entry name" value="GCS2"/>
</dbReference>
<keyword evidence="2" id="KW-1185">Reference proteome</keyword>
<dbReference type="Pfam" id="PF04107">
    <property type="entry name" value="GCS2"/>
    <property type="match status" value="1"/>
</dbReference>
<dbReference type="InterPro" id="IPR014746">
    <property type="entry name" value="Gln_synth/guanido_kin_cat_dom"/>
</dbReference>
<dbReference type="Proteomes" id="UP000320390">
    <property type="component" value="Chromosome"/>
</dbReference>